<dbReference type="AlphaFoldDB" id="A0A4Y7SHW8"/>
<evidence type="ECO:0000256" key="1">
    <source>
        <dbReference type="SAM" id="MobiDB-lite"/>
    </source>
</evidence>
<accession>A0A4Y7SHW8</accession>
<protein>
    <submittedName>
        <fullName evidence="2">Uncharacterized protein</fullName>
    </submittedName>
</protein>
<feature type="region of interest" description="Disordered" evidence="1">
    <location>
        <begin position="1"/>
        <end position="20"/>
    </location>
</feature>
<proteinExistence type="predicted"/>
<dbReference type="EMBL" id="QPFP01000114">
    <property type="protein sequence ID" value="TEB21341.1"/>
    <property type="molecule type" value="Genomic_DNA"/>
</dbReference>
<name>A0A4Y7SHW8_COPMI</name>
<reference evidence="2 3" key="1">
    <citation type="journal article" date="2019" name="Nat. Ecol. Evol.">
        <title>Megaphylogeny resolves global patterns of mushroom evolution.</title>
        <authorList>
            <person name="Varga T."/>
            <person name="Krizsan K."/>
            <person name="Foldi C."/>
            <person name="Dima B."/>
            <person name="Sanchez-Garcia M."/>
            <person name="Sanchez-Ramirez S."/>
            <person name="Szollosi G.J."/>
            <person name="Szarkandi J.G."/>
            <person name="Papp V."/>
            <person name="Albert L."/>
            <person name="Andreopoulos W."/>
            <person name="Angelini C."/>
            <person name="Antonin V."/>
            <person name="Barry K.W."/>
            <person name="Bougher N.L."/>
            <person name="Buchanan P."/>
            <person name="Buyck B."/>
            <person name="Bense V."/>
            <person name="Catcheside P."/>
            <person name="Chovatia M."/>
            <person name="Cooper J."/>
            <person name="Damon W."/>
            <person name="Desjardin D."/>
            <person name="Finy P."/>
            <person name="Geml J."/>
            <person name="Haridas S."/>
            <person name="Hughes K."/>
            <person name="Justo A."/>
            <person name="Karasinski D."/>
            <person name="Kautmanova I."/>
            <person name="Kiss B."/>
            <person name="Kocsube S."/>
            <person name="Kotiranta H."/>
            <person name="LaButti K.M."/>
            <person name="Lechner B.E."/>
            <person name="Liimatainen K."/>
            <person name="Lipzen A."/>
            <person name="Lukacs Z."/>
            <person name="Mihaltcheva S."/>
            <person name="Morgado L.N."/>
            <person name="Niskanen T."/>
            <person name="Noordeloos M.E."/>
            <person name="Ohm R.A."/>
            <person name="Ortiz-Santana B."/>
            <person name="Ovrebo C."/>
            <person name="Racz N."/>
            <person name="Riley R."/>
            <person name="Savchenko A."/>
            <person name="Shiryaev A."/>
            <person name="Soop K."/>
            <person name="Spirin V."/>
            <person name="Szebenyi C."/>
            <person name="Tomsovsky M."/>
            <person name="Tulloss R.E."/>
            <person name="Uehling J."/>
            <person name="Grigoriev I.V."/>
            <person name="Vagvolgyi C."/>
            <person name="Papp T."/>
            <person name="Martin F.M."/>
            <person name="Miettinen O."/>
            <person name="Hibbett D.S."/>
            <person name="Nagy L.G."/>
        </authorList>
    </citation>
    <scope>NUCLEOTIDE SEQUENCE [LARGE SCALE GENOMIC DNA]</scope>
    <source>
        <strain evidence="2 3">FP101781</strain>
    </source>
</reference>
<keyword evidence="3" id="KW-1185">Reference proteome</keyword>
<evidence type="ECO:0000313" key="2">
    <source>
        <dbReference type="EMBL" id="TEB21341.1"/>
    </source>
</evidence>
<comment type="caution">
    <text evidence="2">The sequence shown here is derived from an EMBL/GenBank/DDBJ whole genome shotgun (WGS) entry which is preliminary data.</text>
</comment>
<sequence>MMYCVRSTGEARTGDASGVGKAQEMQKGWDDVNGWWHRVVPVLYWIELWSRARGSPPGGALCVDAEPYAAIPGLPALG</sequence>
<organism evidence="2 3">
    <name type="scientific">Coprinellus micaceus</name>
    <name type="common">Glistening ink-cap mushroom</name>
    <name type="synonym">Coprinus micaceus</name>
    <dbReference type="NCBI Taxonomy" id="71717"/>
    <lineage>
        <taxon>Eukaryota</taxon>
        <taxon>Fungi</taxon>
        <taxon>Dikarya</taxon>
        <taxon>Basidiomycota</taxon>
        <taxon>Agaricomycotina</taxon>
        <taxon>Agaricomycetes</taxon>
        <taxon>Agaricomycetidae</taxon>
        <taxon>Agaricales</taxon>
        <taxon>Agaricineae</taxon>
        <taxon>Psathyrellaceae</taxon>
        <taxon>Coprinellus</taxon>
    </lineage>
</organism>
<dbReference type="Proteomes" id="UP000298030">
    <property type="component" value="Unassembled WGS sequence"/>
</dbReference>
<gene>
    <name evidence="2" type="ORF">FA13DRAFT_138114</name>
</gene>
<evidence type="ECO:0000313" key="3">
    <source>
        <dbReference type="Proteomes" id="UP000298030"/>
    </source>
</evidence>